<protein>
    <recommendedName>
        <fullName evidence="3">cysteine synthase</fullName>
        <ecNumber evidence="3">2.5.1.47</ecNumber>
    </recommendedName>
</protein>
<name>W3V6U8_9GAMM</name>
<evidence type="ECO:0000256" key="2">
    <source>
        <dbReference type="ARBA" id="ARBA00004962"/>
    </source>
</evidence>
<evidence type="ECO:0000256" key="1">
    <source>
        <dbReference type="ARBA" id="ARBA00001933"/>
    </source>
</evidence>
<sequence length="325" mass="36680">MSSSKNMKWNINVKLSDIGNTTLLEIDKLKINGNRVFSKCEYRNPTGSHKDRTFLHIVNTLEKEGKIQQGMTLIDCSTGNGGAALAWIGREKGYKIKIFMPEGMTDERKEQIRFYGAEIYETPKELFLNGAVSAAKDYAKDKDDVFFLDQSGTTLNKEAWNVCGEEIVKELRENNIIPDYFICSIGTGGTFSGIAEILKREYSNIKTIGIEVSSSAPLYAMRKGIHFEHHHHNLMGLGAGVLSVNTVPELVDEVHTVEGDEAWNRMKAFILTDDLGIGPTCGANLLVCERMLQKLHNKVLITLFFDSAWKYKSRWDGVYPEYKEY</sequence>
<dbReference type="Gene3D" id="3.40.50.1100">
    <property type="match status" value="2"/>
</dbReference>
<dbReference type="AlphaFoldDB" id="W3V6U8"/>
<gene>
    <name evidence="7" type="ORF">PTE_02234</name>
</gene>
<dbReference type="Proteomes" id="UP000018957">
    <property type="component" value="Unassembled WGS sequence"/>
</dbReference>
<evidence type="ECO:0000256" key="3">
    <source>
        <dbReference type="ARBA" id="ARBA00012681"/>
    </source>
</evidence>
<organism evidence="7 8">
    <name type="scientific">Photorhabdus khanii NC19</name>
    <dbReference type="NCBI Taxonomy" id="1004151"/>
    <lineage>
        <taxon>Bacteria</taxon>
        <taxon>Pseudomonadati</taxon>
        <taxon>Pseudomonadota</taxon>
        <taxon>Gammaproteobacteria</taxon>
        <taxon>Enterobacterales</taxon>
        <taxon>Morganellaceae</taxon>
        <taxon>Photorhabdus</taxon>
    </lineage>
</organism>
<dbReference type="PANTHER" id="PTHR10314">
    <property type="entry name" value="CYSTATHIONINE BETA-SYNTHASE"/>
    <property type="match status" value="1"/>
</dbReference>
<evidence type="ECO:0000313" key="8">
    <source>
        <dbReference type="Proteomes" id="UP000018957"/>
    </source>
</evidence>
<dbReference type="InterPro" id="IPR001926">
    <property type="entry name" value="TrpB-like_PALP"/>
</dbReference>
<dbReference type="EMBL" id="AYSJ01000011">
    <property type="protein sequence ID" value="ETS31547.1"/>
    <property type="molecule type" value="Genomic_DNA"/>
</dbReference>
<evidence type="ECO:0000259" key="6">
    <source>
        <dbReference type="Pfam" id="PF00291"/>
    </source>
</evidence>
<dbReference type="Pfam" id="PF00291">
    <property type="entry name" value="PALP"/>
    <property type="match status" value="1"/>
</dbReference>
<evidence type="ECO:0000256" key="4">
    <source>
        <dbReference type="ARBA" id="ARBA00022898"/>
    </source>
</evidence>
<keyword evidence="8" id="KW-1185">Reference proteome</keyword>
<comment type="pathway">
    <text evidence="2">Amino-acid biosynthesis; L-cysteine biosynthesis; L-cysteine from L-serine: step 2/2.</text>
</comment>
<keyword evidence="4" id="KW-0663">Pyridoxal phosphate</keyword>
<comment type="catalytic activity">
    <reaction evidence="5">
        <text>O-acetyl-L-serine + hydrogen sulfide = L-cysteine + acetate</text>
        <dbReference type="Rhea" id="RHEA:14829"/>
        <dbReference type="ChEBI" id="CHEBI:29919"/>
        <dbReference type="ChEBI" id="CHEBI:30089"/>
        <dbReference type="ChEBI" id="CHEBI:35235"/>
        <dbReference type="ChEBI" id="CHEBI:58340"/>
        <dbReference type="EC" id="2.5.1.47"/>
    </reaction>
</comment>
<evidence type="ECO:0000313" key="7">
    <source>
        <dbReference type="EMBL" id="ETS31547.1"/>
    </source>
</evidence>
<dbReference type="CDD" id="cd01561">
    <property type="entry name" value="CBS_like"/>
    <property type="match status" value="1"/>
</dbReference>
<keyword evidence="7" id="KW-0808">Transferase</keyword>
<comment type="caution">
    <text evidence="7">The sequence shown here is derived from an EMBL/GenBank/DDBJ whole genome shotgun (WGS) entry which is preliminary data.</text>
</comment>
<accession>W3V6U8</accession>
<dbReference type="InterPro" id="IPR050214">
    <property type="entry name" value="Cys_Synth/Cystath_Beta-Synth"/>
</dbReference>
<reference evidence="7 8" key="1">
    <citation type="submission" date="2013-11" db="EMBL/GenBank/DDBJ databases">
        <title>Elucidation of the Photorhabdus temperata genome and generation of transposon mutant library to identify motility mutants.</title>
        <authorList>
            <person name="Hurst S.G.IV."/>
            <person name="Micheals B."/>
            <person name="Abebe-Akele F."/>
            <person name="Rowedder H."/>
            <person name="Bullock H."/>
            <person name="Jackobeck R."/>
            <person name="Janicki E."/>
            <person name="Tisa L.S."/>
        </authorList>
    </citation>
    <scope>NUCLEOTIDE SEQUENCE [LARGE SCALE GENOMIC DNA]</scope>
    <source>
        <strain evidence="7 8">NC19</strain>
    </source>
</reference>
<comment type="cofactor">
    <cofactor evidence="1">
        <name>pyridoxal 5'-phosphate</name>
        <dbReference type="ChEBI" id="CHEBI:597326"/>
    </cofactor>
</comment>
<feature type="domain" description="Tryptophan synthase beta chain-like PALP" evidence="6">
    <location>
        <begin position="17"/>
        <end position="301"/>
    </location>
</feature>
<dbReference type="EC" id="2.5.1.47" evidence="3"/>
<dbReference type="GO" id="GO:0004124">
    <property type="term" value="F:cysteine synthase activity"/>
    <property type="evidence" value="ECO:0007669"/>
    <property type="project" value="UniProtKB-EC"/>
</dbReference>
<proteinExistence type="predicted"/>
<dbReference type="SUPFAM" id="SSF53686">
    <property type="entry name" value="Tryptophan synthase beta subunit-like PLP-dependent enzymes"/>
    <property type="match status" value="1"/>
</dbReference>
<dbReference type="InterPro" id="IPR036052">
    <property type="entry name" value="TrpB-like_PALP_sf"/>
</dbReference>
<dbReference type="PATRIC" id="fig|1004151.3.peg.2288"/>
<evidence type="ECO:0000256" key="5">
    <source>
        <dbReference type="ARBA" id="ARBA00047931"/>
    </source>
</evidence>